<reference evidence="2" key="1">
    <citation type="submission" date="2020-06" db="EMBL/GenBank/DDBJ databases">
        <authorList>
            <person name="Li T."/>
            <person name="Hu X."/>
            <person name="Zhang T."/>
            <person name="Song X."/>
            <person name="Zhang H."/>
            <person name="Dai N."/>
            <person name="Sheng W."/>
            <person name="Hou X."/>
            <person name="Wei L."/>
        </authorList>
    </citation>
    <scope>NUCLEOTIDE SEQUENCE</scope>
    <source>
        <strain evidence="2">G02</strain>
        <tissue evidence="2">Leaf</tissue>
    </source>
</reference>
<dbReference type="Pfam" id="PF00078">
    <property type="entry name" value="RVT_1"/>
    <property type="match status" value="1"/>
</dbReference>
<dbReference type="SUPFAM" id="SSF56672">
    <property type="entry name" value="DNA/RNA polymerases"/>
    <property type="match status" value="1"/>
</dbReference>
<dbReference type="PROSITE" id="PS50878">
    <property type="entry name" value="RT_POL"/>
    <property type="match status" value="1"/>
</dbReference>
<organism evidence="2">
    <name type="scientific">Sesamum radiatum</name>
    <name type="common">Black benniseed</name>
    <dbReference type="NCBI Taxonomy" id="300843"/>
    <lineage>
        <taxon>Eukaryota</taxon>
        <taxon>Viridiplantae</taxon>
        <taxon>Streptophyta</taxon>
        <taxon>Embryophyta</taxon>
        <taxon>Tracheophyta</taxon>
        <taxon>Spermatophyta</taxon>
        <taxon>Magnoliopsida</taxon>
        <taxon>eudicotyledons</taxon>
        <taxon>Gunneridae</taxon>
        <taxon>Pentapetalae</taxon>
        <taxon>asterids</taxon>
        <taxon>lamiids</taxon>
        <taxon>Lamiales</taxon>
        <taxon>Pedaliaceae</taxon>
        <taxon>Sesamum</taxon>
    </lineage>
</organism>
<dbReference type="InterPro" id="IPR000477">
    <property type="entry name" value="RT_dom"/>
</dbReference>
<dbReference type="AlphaFoldDB" id="A0AAW2L2C6"/>
<accession>A0AAW2L2C6</accession>
<dbReference type="PANTHER" id="PTHR46890">
    <property type="entry name" value="NON-LTR RETROLELEMENT REVERSE TRANSCRIPTASE-LIKE PROTEIN-RELATED"/>
    <property type="match status" value="1"/>
</dbReference>
<dbReference type="PANTHER" id="PTHR46890:SF48">
    <property type="entry name" value="RNA-DIRECTED DNA POLYMERASE"/>
    <property type="match status" value="1"/>
</dbReference>
<reference evidence="2" key="2">
    <citation type="journal article" date="2024" name="Plant">
        <title>Genomic evolution and insights into agronomic trait innovations of Sesamum species.</title>
        <authorList>
            <person name="Miao H."/>
            <person name="Wang L."/>
            <person name="Qu L."/>
            <person name="Liu H."/>
            <person name="Sun Y."/>
            <person name="Le M."/>
            <person name="Wang Q."/>
            <person name="Wei S."/>
            <person name="Zheng Y."/>
            <person name="Lin W."/>
            <person name="Duan Y."/>
            <person name="Cao H."/>
            <person name="Xiong S."/>
            <person name="Wang X."/>
            <person name="Wei L."/>
            <person name="Li C."/>
            <person name="Ma Q."/>
            <person name="Ju M."/>
            <person name="Zhao R."/>
            <person name="Li G."/>
            <person name="Mu C."/>
            <person name="Tian Q."/>
            <person name="Mei H."/>
            <person name="Zhang T."/>
            <person name="Gao T."/>
            <person name="Zhang H."/>
        </authorList>
    </citation>
    <scope>NUCLEOTIDE SEQUENCE</scope>
    <source>
        <strain evidence="2">G02</strain>
    </source>
</reference>
<dbReference type="EMBL" id="JACGWJ010000026">
    <property type="protein sequence ID" value="KAL0312577.1"/>
    <property type="molecule type" value="Genomic_DNA"/>
</dbReference>
<proteinExistence type="predicted"/>
<comment type="caution">
    <text evidence="2">The sequence shown here is derived from an EMBL/GenBank/DDBJ whole genome shotgun (WGS) entry which is preliminary data.</text>
</comment>
<protein>
    <submittedName>
        <fullName evidence="2">Mitochondrial protein</fullName>
    </submittedName>
</protein>
<sequence length="357" mass="39622">MNQELLKEFTADEVKDALTQMFPFKSPGPDGMSPIFYQRFWHIVGNTTVKCVLNVLNNHDLNPSLNFTHIVLIPKCSNPENISQFRPISLCNVAFKLASKCIANRVKPLLDSIISPSQSAFIPGRLITDNVLVAFEVNHFLRGKRGSKGGHVAIKMDMNKAYDRIEWCFLRGILLKIGFHSTFVDLIMKCVTSVSYAFMMNGSQFGFLQPGRGIRQGDPLSPYLFILCAEALSCLLQACEVDGRISGVAVARSAPKVSHLLFADDTLIFCQATKESLSCVRAVVDMYGKASGQQVNLQKSSIVFSRNTNTTTRDELAAILGVRIDTIHEKYLGLPYVVGRRKKRSISLPARPSVEKS</sequence>
<dbReference type="CDD" id="cd01650">
    <property type="entry name" value="RT_nLTR_like"/>
    <property type="match status" value="1"/>
</dbReference>
<dbReference type="InterPro" id="IPR052343">
    <property type="entry name" value="Retrotransposon-Effector_Assoc"/>
</dbReference>
<feature type="domain" description="Reverse transcriptase" evidence="1">
    <location>
        <begin position="54"/>
        <end position="324"/>
    </location>
</feature>
<name>A0AAW2L2C6_SESRA</name>
<evidence type="ECO:0000259" key="1">
    <source>
        <dbReference type="PROSITE" id="PS50878"/>
    </source>
</evidence>
<dbReference type="InterPro" id="IPR043502">
    <property type="entry name" value="DNA/RNA_pol_sf"/>
</dbReference>
<evidence type="ECO:0000313" key="2">
    <source>
        <dbReference type="EMBL" id="KAL0312577.1"/>
    </source>
</evidence>
<gene>
    <name evidence="2" type="ORF">Sradi_5657000</name>
</gene>